<feature type="chain" id="PRO_5039904930" description="Chitin-binding type-2 domain-containing protein" evidence="1">
    <location>
        <begin position="18"/>
        <end position="295"/>
    </location>
</feature>
<evidence type="ECO:0000313" key="3">
    <source>
        <dbReference type="EMBL" id="KAG5669123.1"/>
    </source>
</evidence>
<gene>
    <name evidence="3" type="ORF">PVAND_017019</name>
</gene>
<evidence type="ECO:0000259" key="2">
    <source>
        <dbReference type="PROSITE" id="PS50940"/>
    </source>
</evidence>
<accession>A0A9J6BHW6</accession>
<keyword evidence="1" id="KW-0732">Signal</keyword>
<dbReference type="GO" id="GO:0005576">
    <property type="term" value="C:extracellular region"/>
    <property type="evidence" value="ECO:0007669"/>
    <property type="project" value="InterPro"/>
</dbReference>
<evidence type="ECO:0000313" key="4">
    <source>
        <dbReference type="Proteomes" id="UP001107558"/>
    </source>
</evidence>
<dbReference type="OrthoDB" id="6020543at2759"/>
<organism evidence="3 4">
    <name type="scientific">Polypedilum vanderplanki</name>
    <name type="common">Sleeping chironomid midge</name>
    <dbReference type="NCBI Taxonomy" id="319348"/>
    <lineage>
        <taxon>Eukaryota</taxon>
        <taxon>Metazoa</taxon>
        <taxon>Ecdysozoa</taxon>
        <taxon>Arthropoda</taxon>
        <taxon>Hexapoda</taxon>
        <taxon>Insecta</taxon>
        <taxon>Pterygota</taxon>
        <taxon>Neoptera</taxon>
        <taxon>Endopterygota</taxon>
        <taxon>Diptera</taxon>
        <taxon>Nematocera</taxon>
        <taxon>Chironomoidea</taxon>
        <taxon>Chironomidae</taxon>
        <taxon>Chironominae</taxon>
        <taxon>Polypedilum</taxon>
        <taxon>Polypedilum</taxon>
    </lineage>
</organism>
<reference evidence="3" key="1">
    <citation type="submission" date="2021-03" db="EMBL/GenBank/DDBJ databases">
        <title>Chromosome level genome of the anhydrobiotic midge Polypedilum vanderplanki.</title>
        <authorList>
            <person name="Yoshida Y."/>
            <person name="Kikawada T."/>
            <person name="Gusev O."/>
        </authorList>
    </citation>
    <scope>NUCLEOTIDE SEQUENCE</scope>
    <source>
        <strain evidence="3">NIAS01</strain>
        <tissue evidence="3">Whole body or cell culture</tissue>
    </source>
</reference>
<dbReference type="AlphaFoldDB" id="A0A9J6BHW6"/>
<name>A0A9J6BHW6_POLVA</name>
<dbReference type="EMBL" id="JADBJN010000004">
    <property type="protein sequence ID" value="KAG5669123.1"/>
    <property type="molecule type" value="Genomic_DNA"/>
</dbReference>
<proteinExistence type="predicted"/>
<dbReference type="GO" id="GO:0008061">
    <property type="term" value="F:chitin binding"/>
    <property type="evidence" value="ECO:0007669"/>
    <property type="project" value="InterPro"/>
</dbReference>
<dbReference type="PROSITE" id="PS50940">
    <property type="entry name" value="CHIT_BIND_II"/>
    <property type="match status" value="1"/>
</dbReference>
<sequence>MKLLLVFCMIAVSTAVAEPEWIQGETLHDARSVYEYQIDKNICNHAQNGAKFCTSTPGCSNAGTFQCYNGYALNTVSCPNSAKYCKAGSCVSLPPPNCSPGFVCPGLGYFPKYDDCHTYYYCYFDQYLNSLLYTTKYCPYGYTFNPLGPRDHFCQRNSTCVTASCTAGKLAEWKPLNYPGFTENQIALYCSNGEPNHLDSCLPGLSINIDDVTSRSCNFTCKADYQKAVYEEYRKYYYHCLGGNTYIEYCENDEEFDGKTLSCEPTKIATPTDATTWFWETTTARNGDTTNSSWF</sequence>
<dbReference type="InterPro" id="IPR036508">
    <property type="entry name" value="Chitin-bd_dom_sf"/>
</dbReference>
<evidence type="ECO:0000256" key="1">
    <source>
        <dbReference type="SAM" id="SignalP"/>
    </source>
</evidence>
<feature type="signal peptide" evidence="1">
    <location>
        <begin position="1"/>
        <end position="17"/>
    </location>
</feature>
<dbReference type="InterPro" id="IPR002557">
    <property type="entry name" value="Chitin-bd_dom"/>
</dbReference>
<keyword evidence="4" id="KW-1185">Reference proteome</keyword>
<feature type="domain" description="Chitin-binding type-2" evidence="2">
    <location>
        <begin position="101"/>
        <end position="162"/>
    </location>
</feature>
<dbReference type="SUPFAM" id="SSF57625">
    <property type="entry name" value="Invertebrate chitin-binding proteins"/>
    <property type="match status" value="1"/>
</dbReference>
<comment type="caution">
    <text evidence="3">The sequence shown here is derived from an EMBL/GenBank/DDBJ whole genome shotgun (WGS) entry which is preliminary data.</text>
</comment>
<dbReference type="Proteomes" id="UP001107558">
    <property type="component" value="Chromosome 4"/>
</dbReference>
<dbReference type="SMART" id="SM00494">
    <property type="entry name" value="ChtBD2"/>
    <property type="match status" value="2"/>
</dbReference>
<protein>
    <recommendedName>
        <fullName evidence="2">Chitin-binding type-2 domain-containing protein</fullName>
    </recommendedName>
</protein>